<proteinExistence type="inferred from homology"/>
<keyword evidence="4" id="KW-1185">Reference proteome</keyword>
<evidence type="ECO:0000313" key="3">
    <source>
        <dbReference type="EMBL" id="TYB41055.1"/>
    </source>
</evidence>
<reference evidence="3 4" key="1">
    <citation type="submission" date="2019-08" db="EMBL/GenBank/DDBJ databases">
        <title>Actinomadura sp. nov. CYP1-5 isolated from mountain soil.</title>
        <authorList>
            <person name="Songsumanus A."/>
            <person name="Kuncharoen N."/>
            <person name="Kudo T."/>
            <person name="Yuki M."/>
            <person name="Igarashi Y."/>
            <person name="Tanasupawat S."/>
        </authorList>
    </citation>
    <scope>NUCLEOTIDE SEQUENCE [LARGE SCALE GENOMIC DNA]</scope>
    <source>
        <strain evidence="3 4">JCM 14158</strain>
    </source>
</reference>
<dbReference type="Proteomes" id="UP000323380">
    <property type="component" value="Unassembled WGS sequence"/>
</dbReference>
<accession>A0A5D0N9Z5</accession>
<feature type="domain" description="CN hydrolase" evidence="2">
    <location>
        <begin position="3"/>
        <end position="243"/>
    </location>
</feature>
<sequence length="270" mass="28342">MSVRMAVGQFLPGEDKAANLAVIGELVRSASREGTRLLVLPEYASFATAGLDRRIVEAAEPVDGPFVTRVAALAREHGLAVVVGVNEEIPGADRIHNTLVLIGPGGDVQGVYRKLHLYDAFGVRESAWMVPGELSAPALMAVDGVTVAAQTCYDLRFPEVTRSLVGAGADAVLVAAQWAPGPQKEGHWTTLLRARAIENTAYVAAAAQGPPLGCGHSMIIDPKGVLVAGLGERTGVACGSVDPRRIAAVRSENPVLAARRFDVVPGRRES</sequence>
<dbReference type="PROSITE" id="PS01227">
    <property type="entry name" value="UPF0012"/>
    <property type="match status" value="1"/>
</dbReference>
<name>A0A5D0N9Z5_9ACTN</name>
<dbReference type="Pfam" id="PF00795">
    <property type="entry name" value="CN_hydrolase"/>
    <property type="match status" value="1"/>
</dbReference>
<dbReference type="PANTHER" id="PTHR23088">
    <property type="entry name" value="NITRILASE-RELATED"/>
    <property type="match status" value="1"/>
</dbReference>
<dbReference type="InterPro" id="IPR003010">
    <property type="entry name" value="C-N_Hydrolase"/>
</dbReference>
<gene>
    <name evidence="3" type="ORF">FXF69_36635</name>
</gene>
<dbReference type="Gene3D" id="3.60.110.10">
    <property type="entry name" value="Carbon-nitrogen hydrolase"/>
    <property type="match status" value="1"/>
</dbReference>
<comment type="similarity">
    <text evidence="1">Belongs to the carbon-nitrogen hydrolase superfamily. NIT1/NIT2 family.</text>
</comment>
<dbReference type="GO" id="GO:0016787">
    <property type="term" value="F:hydrolase activity"/>
    <property type="evidence" value="ECO:0007669"/>
    <property type="project" value="UniProtKB-KW"/>
</dbReference>
<dbReference type="InterPro" id="IPR001110">
    <property type="entry name" value="UPF0012_CS"/>
</dbReference>
<dbReference type="RefSeq" id="WP_067899484.1">
    <property type="nucleotide sequence ID" value="NZ_VSFG01000011.1"/>
</dbReference>
<dbReference type="PANTHER" id="PTHR23088:SF27">
    <property type="entry name" value="DEAMINATED GLUTATHIONE AMIDASE"/>
    <property type="match status" value="1"/>
</dbReference>
<evidence type="ECO:0000259" key="2">
    <source>
        <dbReference type="PROSITE" id="PS50263"/>
    </source>
</evidence>
<dbReference type="InterPro" id="IPR036526">
    <property type="entry name" value="C-N_Hydrolase_sf"/>
</dbReference>
<keyword evidence="3" id="KW-0378">Hydrolase</keyword>
<dbReference type="EMBL" id="VSFG01000011">
    <property type="protein sequence ID" value="TYB41055.1"/>
    <property type="molecule type" value="Genomic_DNA"/>
</dbReference>
<dbReference type="AlphaFoldDB" id="A0A5D0N9Z5"/>
<dbReference type="STRING" id="1220554.GCA_001552135_06195"/>
<dbReference type="CDD" id="cd07581">
    <property type="entry name" value="nitrilase_3"/>
    <property type="match status" value="1"/>
</dbReference>
<dbReference type="SUPFAM" id="SSF56317">
    <property type="entry name" value="Carbon-nitrogen hydrolase"/>
    <property type="match status" value="1"/>
</dbReference>
<dbReference type="PROSITE" id="PS50263">
    <property type="entry name" value="CN_HYDROLASE"/>
    <property type="match status" value="1"/>
</dbReference>
<comment type="caution">
    <text evidence="3">The sequence shown here is derived from an EMBL/GenBank/DDBJ whole genome shotgun (WGS) entry which is preliminary data.</text>
</comment>
<organism evidence="3 4">
    <name type="scientific">Actinomadura chibensis</name>
    <dbReference type="NCBI Taxonomy" id="392828"/>
    <lineage>
        <taxon>Bacteria</taxon>
        <taxon>Bacillati</taxon>
        <taxon>Actinomycetota</taxon>
        <taxon>Actinomycetes</taxon>
        <taxon>Streptosporangiales</taxon>
        <taxon>Thermomonosporaceae</taxon>
        <taxon>Actinomadura</taxon>
    </lineage>
</organism>
<evidence type="ECO:0000313" key="4">
    <source>
        <dbReference type="Proteomes" id="UP000323380"/>
    </source>
</evidence>
<protein>
    <submittedName>
        <fullName evidence="3">Carbon-nitrogen hydrolase family protein</fullName>
    </submittedName>
</protein>
<evidence type="ECO:0000256" key="1">
    <source>
        <dbReference type="ARBA" id="ARBA00010613"/>
    </source>
</evidence>